<evidence type="ECO:0000313" key="11">
    <source>
        <dbReference type="EMBL" id="PIP17268.1"/>
    </source>
</evidence>
<dbReference type="SUPFAM" id="SSF81301">
    <property type="entry name" value="Nucleotidyltransferase"/>
    <property type="match status" value="1"/>
</dbReference>
<evidence type="ECO:0000256" key="6">
    <source>
        <dbReference type="ARBA" id="ARBA00022741"/>
    </source>
</evidence>
<evidence type="ECO:0000256" key="4">
    <source>
        <dbReference type="ARBA" id="ARBA00022695"/>
    </source>
</evidence>
<dbReference type="GO" id="GO:0016779">
    <property type="term" value="F:nucleotidyltransferase activity"/>
    <property type="evidence" value="ECO:0007669"/>
    <property type="project" value="UniProtKB-KW"/>
</dbReference>
<dbReference type="CDD" id="cd05403">
    <property type="entry name" value="NT_KNTase_like"/>
    <property type="match status" value="1"/>
</dbReference>
<protein>
    <submittedName>
        <fullName evidence="11">Nucleotidyltransferase</fullName>
    </submittedName>
</protein>
<evidence type="ECO:0000256" key="1">
    <source>
        <dbReference type="ARBA" id="ARBA00001946"/>
    </source>
</evidence>
<dbReference type="EMBL" id="PCRH01000018">
    <property type="protein sequence ID" value="PIP17268.1"/>
    <property type="molecule type" value="Genomic_DNA"/>
</dbReference>
<keyword evidence="2" id="KW-1277">Toxin-antitoxin system</keyword>
<keyword evidence="5" id="KW-0479">Metal-binding</keyword>
<dbReference type="AlphaFoldDB" id="A0A2G9YDG0"/>
<keyword evidence="4" id="KW-0548">Nucleotidyltransferase</keyword>
<dbReference type="InterPro" id="IPR043519">
    <property type="entry name" value="NT_sf"/>
</dbReference>
<comment type="caution">
    <text evidence="11">The sequence shown here is derived from an EMBL/GenBank/DDBJ whole genome shotgun (WGS) entry which is preliminary data.</text>
</comment>
<evidence type="ECO:0000256" key="9">
    <source>
        <dbReference type="ARBA" id="ARBA00038276"/>
    </source>
</evidence>
<evidence type="ECO:0000256" key="7">
    <source>
        <dbReference type="ARBA" id="ARBA00022840"/>
    </source>
</evidence>
<evidence type="ECO:0000256" key="3">
    <source>
        <dbReference type="ARBA" id="ARBA00022679"/>
    </source>
</evidence>
<accession>A0A2G9YDG0</accession>
<dbReference type="Gene3D" id="3.30.460.10">
    <property type="entry name" value="Beta Polymerase, domain 2"/>
    <property type="match status" value="1"/>
</dbReference>
<keyword evidence="6" id="KW-0547">Nucleotide-binding</keyword>
<sequence>MKNSQVKRIIQENKSIIEEQFGVKNIGIFGSYVRGEQNKDSDIDILVEFAKPISFFSFLALEEYLKKQLGTPVDLVTKNALKPIIGRQILKEVSYL</sequence>
<comment type="cofactor">
    <cofactor evidence="1">
        <name>Mg(2+)</name>
        <dbReference type="ChEBI" id="CHEBI:18420"/>
    </cofactor>
</comment>
<dbReference type="PANTHER" id="PTHR33571">
    <property type="entry name" value="SSL8005 PROTEIN"/>
    <property type="match status" value="1"/>
</dbReference>
<dbReference type="PANTHER" id="PTHR33571:SF19">
    <property type="entry name" value="PROTEIN ADENYLYLTRANSFERASE MJ0128-RELATED"/>
    <property type="match status" value="1"/>
</dbReference>
<proteinExistence type="inferred from homology"/>
<evidence type="ECO:0000259" key="10">
    <source>
        <dbReference type="Pfam" id="PF01909"/>
    </source>
</evidence>
<dbReference type="GO" id="GO:0005524">
    <property type="term" value="F:ATP binding"/>
    <property type="evidence" value="ECO:0007669"/>
    <property type="project" value="UniProtKB-KW"/>
</dbReference>
<evidence type="ECO:0000256" key="8">
    <source>
        <dbReference type="ARBA" id="ARBA00022842"/>
    </source>
</evidence>
<dbReference type="InterPro" id="IPR002934">
    <property type="entry name" value="Polymerase_NTP_transf_dom"/>
</dbReference>
<dbReference type="Proteomes" id="UP000231480">
    <property type="component" value="Unassembled WGS sequence"/>
</dbReference>
<keyword evidence="3 11" id="KW-0808">Transferase</keyword>
<dbReference type="Pfam" id="PF01909">
    <property type="entry name" value="NTP_transf_2"/>
    <property type="match status" value="1"/>
</dbReference>
<dbReference type="InterPro" id="IPR052038">
    <property type="entry name" value="Type-VII_TA_antitoxin"/>
</dbReference>
<dbReference type="GO" id="GO:0046872">
    <property type="term" value="F:metal ion binding"/>
    <property type="evidence" value="ECO:0007669"/>
    <property type="project" value="UniProtKB-KW"/>
</dbReference>
<organism evidence="11 12">
    <name type="scientific">Candidatus Portnoybacteria bacterium CG23_combo_of_CG06-09_8_20_14_all_37_13</name>
    <dbReference type="NCBI Taxonomy" id="1974819"/>
    <lineage>
        <taxon>Bacteria</taxon>
        <taxon>Candidatus Portnoyibacteriota</taxon>
    </lineage>
</organism>
<keyword evidence="7" id="KW-0067">ATP-binding</keyword>
<feature type="domain" description="Polymerase nucleotidyl transferase" evidence="10">
    <location>
        <begin position="14"/>
        <end position="93"/>
    </location>
</feature>
<reference evidence="11 12" key="1">
    <citation type="submission" date="2017-09" db="EMBL/GenBank/DDBJ databases">
        <title>Depth-based differentiation of microbial function through sediment-hosted aquifers and enrichment of novel symbionts in the deep terrestrial subsurface.</title>
        <authorList>
            <person name="Probst A.J."/>
            <person name="Ladd B."/>
            <person name="Jarett J.K."/>
            <person name="Geller-Mcgrath D.E."/>
            <person name="Sieber C.M."/>
            <person name="Emerson J.B."/>
            <person name="Anantharaman K."/>
            <person name="Thomas B.C."/>
            <person name="Malmstrom R."/>
            <person name="Stieglmeier M."/>
            <person name="Klingl A."/>
            <person name="Woyke T."/>
            <person name="Ryan C.M."/>
            <person name="Banfield J.F."/>
        </authorList>
    </citation>
    <scope>NUCLEOTIDE SEQUENCE [LARGE SCALE GENOMIC DNA]</scope>
    <source>
        <strain evidence="11">CG23_combo_of_CG06-09_8_20_14_all_37_13</strain>
    </source>
</reference>
<evidence type="ECO:0000256" key="2">
    <source>
        <dbReference type="ARBA" id="ARBA00022649"/>
    </source>
</evidence>
<gene>
    <name evidence="11" type="ORF">COX44_00770</name>
</gene>
<keyword evidence="8" id="KW-0460">Magnesium</keyword>
<comment type="similarity">
    <text evidence="9">Belongs to the MntA antitoxin family.</text>
</comment>
<evidence type="ECO:0000313" key="12">
    <source>
        <dbReference type="Proteomes" id="UP000231480"/>
    </source>
</evidence>
<evidence type="ECO:0000256" key="5">
    <source>
        <dbReference type="ARBA" id="ARBA00022723"/>
    </source>
</evidence>
<name>A0A2G9YDG0_9BACT</name>